<evidence type="ECO:0000256" key="1">
    <source>
        <dbReference type="ARBA" id="ARBA00004651"/>
    </source>
</evidence>
<feature type="transmembrane region" description="Helical" evidence="7">
    <location>
        <begin position="344"/>
        <end position="362"/>
    </location>
</feature>
<feature type="transmembrane region" description="Helical" evidence="7">
    <location>
        <begin position="254"/>
        <end position="274"/>
    </location>
</feature>
<gene>
    <name evidence="9" type="ORF">ACFQ4B_01985</name>
</gene>
<dbReference type="Pfam" id="PF07690">
    <property type="entry name" value="MFS_1"/>
    <property type="match status" value="1"/>
</dbReference>
<feature type="transmembrane region" description="Helical" evidence="7">
    <location>
        <begin position="78"/>
        <end position="104"/>
    </location>
</feature>
<feature type="transmembrane region" description="Helical" evidence="7">
    <location>
        <begin position="193"/>
        <end position="212"/>
    </location>
</feature>
<feature type="transmembrane region" description="Helical" evidence="7">
    <location>
        <begin position="218"/>
        <end position="234"/>
    </location>
</feature>
<reference evidence="10" key="1">
    <citation type="journal article" date="2019" name="Int. J. Syst. Evol. Microbiol.">
        <title>The Global Catalogue of Microorganisms (GCM) 10K type strain sequencing project: providing services to taxonomists for standard genome sequencing and annotation.</title>
        <authorList>
            <consortium name="The Broad Institute Genomics Platform"/>
            <consortium name="The Broad Institute Genome Sequencing Center for Infectious Disease"/>
            <person name="Wu L."/>
            <person name="Ma J."/>
        </authorList>
    </citation>
    <scope>NUCLEOTIDE SEQUENCE [LARGE SCALE GENOMIC DNA]</scope>
    <source>
        <strain evidence="10">CCUG 53270</strain>
    </source>
</reference>
<dbReference type="PANTHER" id="PTHR42718:SF46">
    <property type="entry name" value="BLR6921 PROTEIN"/>
    <property type="match status" value="1"/>
</dbReference>
<dbReference type="Proteomes" id="UP001597180">
    <property type="component" value="Unassembled WGS sequence"/>
</dbReference>
<dbReference type="Gene3D" id="1.20.1250.20">
    <property type="entry name" value="MFS general substrate transporter like domains"/>
    <property type="match status" value="2"/>
</dbReference>
<dbReference type="CDD" id="cd17321">
    <property type="entry name" value="MFS_MMR_MDR_like"/>
    <property type="match status" value="1"/>
</dbReference>
<dbReference type="InterPro" id="IPR036259">
    <property type="entry name" value="MFS_trans_sf"/>
</dbReference>
<feature type="transmembrane region" description="Helical" evidence="7">
    <location>
        <begin position="12"/>
        <end position="33"/>
    </location>
</feature>
<keyword evidence="2" id="KW-0813">Transport</keyword>
<evidence type="ECO:0000313" key="10">
    <source>
        <dbReference type="Proteomes" id="UP001597180"/>
    </source>
</evidence>
<feature type="transmembrane region" description="Helical" evidence="7">
    <location>
        <begin position="317"/>
        <end position="338"/>
    </location>
</feature>
<evidence type="ECO:0000313" key="9">
    <source>
        <dbReference type="EMBL" id="MFD1218876.1"/>
    </source>
</evidence>
<feature type="transmembrane region" description="Helical" evidence="7">
    <location>
        <begin position="383"/>
        <end position="402"/>
    </location>
</feature>
<evidence type="ECO:0000256" key="2">
    <source>
        <dbReference type="ARBA" id="ARBA00022448"/>
    </source>
</evidence>
<feature type="transmembrane region" description="Helical" evidence="7">
    <location>
        <begin position="136"/>
        <end position="158"/>
    </location>
</feature>
<keyword evidence="6 7" id="KW-0472">Membrane</keyword>
<evidence type="ECO:0000259" key="8">
    <source>
        <dbReference type="PROSITE" id="PS50850"/>
    </source>
</evidence>
<dbReference type="InterPro" id="IPR011701">
    <property type="entry name" value="MFS"/>
</dbReference>
<feature type="transmembrane region" description="Helical" evidence="7">
    <location>
        <begin position="45"/>
        <end position="66"/>
    </location>
</feature>
<dbReference type="EMBL" id="JBHTLU010000007">
    <property type="protein sequence ID" value="MFD1218876.1"/>
    <property type="molecule type" value="Genomic_DNA"/>
</dbReference>
<evidence type="ECO:0000256" key="7">
    <source>
        <dbReference type="SAM" id="Phobius"/>
    </source>
</evidence>
<feature type="transmembrane region" description="Helical" evidence="7">
    <location>
        <begin position="422"/>
        <end position="443"/>
    </location>
</feature>
<protein>
    <submittedName>
        <fullName evidence="9">MFS transporter</fullName>
    </submittedName>
</protein>
<dbReference type="PANTHER" id="PTHR42718">
    <property type="entry name" value="MAJOR FACILITATOR SUPERFAMILY MULTIDRUG TRANSPORTER MFSC"/>
    <property type="match status" value="1"/>
</dbReference>
<dbReference type="RefSeq" id="WP_345591159.1">
    <property type="nucleotide sequence ID" value="NZ_BAABJG010000027.1"/>
</dbReference>
<name>A0ABW3UGM6_9BACL</name>
<evidence type="ECO:0000256" key="5">
    <source>
        <dbReference type="ARBA" id="ARBA00022989"/>
    </source>
</evidence>
<comment type="caution">
    <text evidence="9">The sequence shown here is derived from an EMBL/GenBank/DDBJ whole genome shotgun (WGS) entry which is preliminary data.</text>
</comment>
<sequence length="458" mass="49365">MNTDVKQQGDSLIRILMFTVMLSSMSALMFNIVLPEMSQEFQLSIAQVSWISSAYTLIYAVGTVTYGKLADQYRLKSVITFGLVLFGVGSLIGLCSQTFVMALIGRCIQSAGAAAIPATAMLIPVRYFAPERRGMALGMTATGLALGSAIGPVVSSLIVSVAHWRWLFAVPLLILITLPFYRKHLGDERGTPAPFDWIGGLTLALTVVLLLISVTNGGWWFALGGLIAAAGFIWRIHTAAVPFVQPGLFRHQPYASGVVLAFIINGIGMSLYFITPLLLSQVHQLSPQWIGMAMVPAAVASAILGRKGGKLADARGNAFLFNTASLLLIACFLLLSAFSGISPLWVSAILILGNVGQSYMMITMSNTISRTLEPKQTGVGMGMFSMLNFISQAIGTGVYSTILDIRTIHSWNPLNLTPGGAIFSNIYLVLGGLHVLIFMAYYFQYSASRTRAEVRKQG</sequence>
<evidence type="ECO:0000256" key="6">
    <source>
        <dbReference type="ARBA" id="ARBA00023136"/>
    </source>
</evidence>
<comment type="subcellular location">
    <subcellularLocation>
        <location evidence="1">Cell membrane</location>
        <topology evidence="1">Multi-pass membrane protein</topology>
    </subcellularLocation>
</comment>
<keyword evidence="3" id="KW-1003">Cell membrane</keyword>
<proteinExistence type="predicted"/>
<dbReference type="PROSITE" id="PS50850">
    <property type="entry name" value="MFS"/>
    <property type="match status" value="1"/>
</dbReference>
<accession>A0ABW3UGM6</accession>
<feature type="transmembrane region" description="Helical" evidence="7">
    <location>
        <begin position="110"/>
        <end position="129"/>
    </location>
</feature>
<keyword evidence="5 7" id="KW-1133">Transmembrane helix</keyword>
<dbReference type="InterPro" id="IPR020846">
    <property type="entry name" value="MFS_dom"/>
</dbReference>
<feature type="domain" description="Major facilitator superfamily (MFS) profile" evidence="8">
    <location>
        <begin position="12"/>
        <end position="449"/>
    </location>
</feature>
<feature type="transmembrane region" description="Helical" evidence="7">
    <location>
        <begin position="286"/>
        <end position="305"/>
    </location>
</feature>
<dbReference type="PRINTS" id="PR01036">
    <property type="entry name" value="TCRTETB"/>
</dbReference>
<feature type="transmembrane region" description="Helical" evidence="7">
    <location>
        <begin position="164"/>
        <end position="181"/>
    </location>
</feature>
<evidence type="ECO:0000256" key="3">
    <source>
        <dbReference type="ARBA" id="ARBA00022475"/>
    </source>
</evidence>
<keyword evidence="10" id="KW-1185">Reference proteome</keyword>
<dbReference type="SUPFAM" id="SSF103473">
    <property type="entry name" value="MFS general substrate transporter"/>
    <property type="match status" value="1"/>
</dbReference>
<organism evidence="9 10">
    <name type="scientific">Paenibacillus vulneris</name>
    <dbReference type="NCBI Taxonomy" id="1133364"/>
    <lineage>
        <taxon>Bacteria</taxon>
        <taxon>Bacillati</taxon>
        <taxon>Bacillota</taxon>
        <taxon>Bacilli</taxon>
        <taxon>Bacillales</taxon>
        <taxon>Paenibacillaceae</taxon>
        <taxon>Paenibacillus</taxon>
    </lineage>
</organism>
<keyword evidence="4 7" id="KW-0812">Transmembrane</keyword>
<evidence type="ECO:0000256" key="4">
    <source>
        <dbReference type="ARBA" id="ARBA00022692"/>
    </source>
</evidence>